<dbReference type="PIRSF" id="PIRSF000463">
    <property type="entry name" value="GlgB"/>
    <property type="match status" value="1"/>
</dbReference>
<keyword evidence="4" id="KW-0320">Glycogen biosynthesis</keyword>
<dbReference type="GO" id="GO:0005829">
    <property type="term" value="C:cytosol"/>
    <property type="evidence" value="ECO:0007669"/>
    <property type="project" value="TreeGrafter"/>
</dbReference>
<keyword evidence="3" id="KW-0328">Glycosyltransferase</keyword>
<accession>A0A921GHM1</accession>
<keyword evidence="3" id="KW-0808">Transferase</keyword>
<dbReference type="InterPro" id="IPR013780">
    <property type="entry name" value="Glyco_hydro_b"/>
</dbReference>
<evidence type="ECO:0000256" key="3">
    <source>
        <dbReference type="ARBA" id="ARBA00022676"/>
    </source>
</evidence>
<dbReference type="EMBL" id="DYWQ01000154">
    <property type="protein sequence ID" value="HJF46094.1"/>
    <property type="molecule type" value="Genomic_DNA"/>
</dbReference>
<keyword evidence="2" id="KW-0321">Glycogen metabolism</keyword>
<protein>
    <recommendedName>
        <fullName evidence="6">1,4-alpha-glucan branching enzyme</fullName>
        <ecNumber evidence="6">2.4.1.18</ecNumber>
    </recommendedName>
</protein>
<feature type="domain" description="Glycosyl hydrolase family 13 catalytic" evidence="8">
    <location>
        <begin position="157"/>
        <end position="488"/>
    </location>
</feature>
<dbReference type="SUPFAM" id="SSF51445">
    <property type="entry name" value="(Trans)glycosidases"/>
    <property type="match status" value="1"/>
</dbReference>
<dbReference type="PANTHER" id="PTHR43651:SF3">
    <property type="entry name" value="1,4-ALPHA-GLUCAN-BRANCHING ENZYME"/>
    <property type="match status" value="1"/>
</dbReference>
<dbReference type="NCBIfam" id="TIGR01515">
    <property type="entry name" value="branching_enzym"/>
    <property type="match status" value="1"/>
</dbReference>
<proteinExistence type="predicted"/>
<dbReference type="GO" id="GO:0004553">
    <property type="term" value="F:hydrolase activity, hydrolyzing O-glycosyl compounds"/>
    <property type="evidence" value="ECO:0007669"/>
    <property type="project" value="InterPro"/>
</dbReference>
<dbReference type="Pfam" id="PF02922">
    <property type="entry name" value="CBM_48"/>
    <property type="match status" value="1"/>
</dbReference>
<dbReference type="GO" id="GO:0003844">
    <property type="term" value="F:1,4-alpha-glucan branching enzyme activity"/>
    <property type="evidence" value="ECO:0007669"/>
    <property type="project" value="UniProtKB-UniRule"/>
</dbReference>
<dbReference type="InterPro" id="IPR017853">
    <property type="entry name" value="GH"/>
</dbReference>
<dbReference type="Proteomes" id="UP000697330">
    <property type="component" value="Unassembled WGS sequence"/>
</dbReference>
<evidence type="ECO:0000256" key="7">
    <source>
        <dbReference type="PIRSR" id="PIRSR000463-1"/>
    </source>
</evidence>
<dbReference type="AlphaFoldDB" id="A0A921GHM1"/>
<reference evidence="9" key="2">
    <citation type="submission" date="2021-09" db="EMBL/GenBank/DDBJ databases">
        <authorList>
            <person name="Gilroy R."/>
        </authorList>
    </citation>
    <scope>NUCLEOTIDE SEQUENCE</scope>
    <source>
        <strain evidence="9">CHK124-7917</strain>
    </source>
</reference>
<dbReference type="Gene3D" id="2.60.40.10">
    <property type="entry name" value="Immunoglobulins"/>
    <property type="match status" value="1"/>
</dbReference>
<feature type="active site" description="Nucleophile" evidence="7">
    <location>
        <position position="302"/>
    </location>
</feature>
<organism evidence="9 10">
    <name type="scientific">Thermophilibacter provencensis</name>
    <dbReference type="NCBI Taxonomy" id="1852386"/>
    <lineage>
        <taxon>Bacteria</taxon>
        <taxon>Bacillati</taxon>
        <taxon>Actinomycetota</taxon>
        <taxon>Coriobacteriia</taxon>
        <taxon>Coriobacteriales</taxon>
        <taxon>Atopobiaceae</taxon>
        <taxon>Thermophilibacter</taxon>
    </lineage>
</organism>
<dbReference type="NCBIfam" id="NF008967">
    <property type="entry name" value="PRK12313.1"/>
    <property type="match status" value="1"/>
</dbReference>
<evidence type="ECO:0000259" key="8">
    <source>
        <dbReference type="SMART" id="SM00642"/>
    </source>
</evidence>
<feature type="active site" description="Proton donor" evidence="7">
    <location>
        <position position="345"/>
    </location>
</feature>
<evidence type="ECO:0000256" key="2">
    <source>
        <dbReference type="ARBA" id="ARBA00022600"/>
    </source>
</evidence>
<dbReference type="Gene3D" id="2.60.40.1180">
    <property type="entry name" value="Golgi alpha-mannosidase II"/>
    <property type="match status" value="1"/>
</dbReference>
<dbReference type="EC" id="2.4.1.18" evidence="6"/>
<evidence type="ECO:0000256" key="5">
    <source>
        <dbReference type="ARBA" id="ARBA00023277"/>
    </source>
</evidence>
<dbReference type="InterPro" id="IPR013783">
    <property type="entry name" value="Ig-like_fold"/>
</dbReference>
<reference evidence="9" key="1">
    <citation type="journal article" date="2021" name="PeerJ">
        <title>Extensive microbial diversity within the chicken gut microbiome revealed by metagenomics and culture.</title>
        <authorList>
            <person name="Gilroy R."/>
            <person name="Ravi A."/>
            <person name="Getino M."/>
            <person name="Pursley I."/>
            <person name="Horton D.L."/>
            <person name="Alikhan N.F."/>
            <person name="Baker D."/>
            <person name="Gharbi K."/>
            <person name="Hall N."/>
            <person name="Watson M."/>
            <person name="Adriaenssens E.M."/>
            <person name="Foster-Nyarko E."/>
            <person name="Jarju S."/>
            <person name="Secka A."/>
            <person name="Antonio M."/>
            <person name="Oren A."/>
            <person name="Chaudhuri R.R."/>
            <person name="La Ragione R."/>
            <person name="Hildebrand F."/>
            <person name="Pallen M.J."/>
        </authorList>
    </citation>
    <scope>NUCLEOTIDE SEQUENCE</scope>
    <source>
        <strain evidence="9">CHK124-7917</strain>
    </source>
</reference>
<comment type="caution">
    <text evidence="9">The sequence shown here is derived from an EMBL/GenBank/DDBJ whole genome shotgun (WGS) entry which is preliminary data.</text>
</comment>
<dbReference type="GO" id="GO:0005978">
    <property type="term" value="P:glycogen biosynthetic process"/>
    <property type="evidence" value="ECO:0007669"/>
    <property type="project" value="UniProtKB-UniRule"/>
</dbReference>
<evidence type="ECO:0000256" key="6">
    <source>
        <dbReference type="NCBIfam" id="TIGR01515"/>
    </source>
</evidence>
<dbReference type="InterPro" id="IPR006047">
    <property type="entry name" value="GH13_cat_dom"/>
</dbReference>
<dbReference type="SMART" id="SM00642">
    <property type="entry name" value="Aamy"/>
    <property type="match status" value="1"/>
</dbReference>
<gene>
    <name evidence="9" type="primary">glgB</name>
    <name evidence="9" type="ORF">K8U72_10000</name>
</gene>
<evidence type="ECO:0000313" key="10">
    <source>
        <dbReference type="Proteomes" id="UP000697330"/>
    </source>
</evidence>
<dbReference type="InterPro" id="IPR037439">
    <property type="entry name" value="Branching_enzy"/>
</dbReference>
<comment type="pathway">
    <text evidence="1">Glycan biosynthesis; glycogen biosynthesis.</text>
</comment>
<dbReference type="InterPro" id="IPR006407">
    <property type="entry name" value="GlgB"/>
</dbReference>
<dbReference type="RefSeq" id="WP_274959670.1">
    <property type="nucleotide sequence ID" value="NZ_DYWQ01000154.1"/>
</dbReference>
<evidence type="ECO:0000256" key="4">
    <source>
        <dbReference type="ARBA" id="ARBA00023056"/>
    </source>
</evidence>
<dbReference type="InterPro" id="IPR004193">
    <property type="entry name" value="Glyco_hydro_13_N"/>
</dbReference>
<dbReference type="PANTHER" id="PTHR43651">
    <property type="entry name" value="1,4-ALPHA-GLUCAN-BRANCHING ENZYME"/>
    <property type="match status" value="1"/>
</dbReference>
<dbReference type="Gene3D" id="3.20.20.80">
    <property type="entry name" value="Glycosidases"/>
    <property type="match status" value="1"/>
</dbReference>
<sequence>MSTWESVDLRAFYDGREFEAWRWMGSRLAGDGADFRVLAPAAAGASVLLGTPDGETREVPMTRCLNGAFLEAHVPGAREGDRYEYRIYLRDGGFQDHCDPYGQEMELRPAHRSVACDLGHYEFSDDAWMASRTACQDRPLSIYELHAGSWRKPGPDPDAWYTYDELADLLIPYVNELGCTHVEFLPLAEHPFDGSWGYQGCAPFSATSRYGAPEQLMGLVDRLHQAGVGAILDVVPVHFAIDAWGLANFDGTPLYEYPNDAVGVSEWGSHNFMHSRGEVRSLLASAADFWLGAYHFDGLRLDAVSRIVYWQGDERRGVNGMGADFLRELCDGLHARHPGCMLIAEDSSGFPGVTRPTAEGGLGFDYKWDLGWMHDTLSYFQASPEERRHAEGRLTFSMMYFPNERYLLPLSHDEVVHGKATIAQKMNGGYDGKFPQARALYLYMVAHPGKTLDFMGNEFAQLREWDEKREQDWCLLEYPLHDAFLRFRRELGAAYRAHSALWERDYRADGFAWLDCEQLAPCCTAILRRSEGERVAALFNLDSAEHEYAVPLPDDDKGAVGVTVLLDTDWQRYGGSTPDGETICHVGDGVLVVRLAPLSGMLALLA</sequence>
<keyword evidence="5" id="KW-0119">Carbohydrate metabolism</keyword>
<dbReference type="CDD" id="cd11322">
    <property type="entry name" value="AmyAc_Glg_BE"/>
    <property type="match status" value="1"/>
</dbReference>
<evidence type="ECO:0000256" key="1">
    <source>
        <dbReference type="ARBA" id="ARBA00004964"/>
    </source>
</evidence>
<name>A0A921GHM1_9ACTN</name>
<evidence type="ECO:0000313" key="9">
    <source>
        <dbReference type="EMBL" id="HJF46094.1"/>
    </source>
</evidence>